<protein>
    <submittedName>
        <fullName evidence="2">Uncharacterized protein</fullName>
    </submittedName>
</protein>
<comment type="caution">
    <text evidence="2">The sequence shown here is derived from an EMBL/GenBank/DDBJ whole genome shotgun (WGS) entry which is preliminary data.</text>
</comment>
<feature type="region of interest" description="Disordered" evidence="1">
    <location>
        <begin position="1"/>
        <end position="33"/>
    </location>
</feature>
<dbReference type="RefSeq" id="WP_382345583.1">
    <property type="nucleotide sequence ID" value="NZ_JBHMBP010000001.1"/>
</dbReference>
<keyword evidence="3" id="KW-1185">Reference proteome</keyword>
<feature type="compositionally biased region" description="Low complexity" evidence="1">
    <location>
        <begin position="77"/>
        <end position="94"/>
    </location>
</feature>
<feature type="region of interest" description="Disordered" evidence="1">
    <location>
        <begin position="66"/>
        <end position="156"/>
    </location>
</feature>
<name>A0ABW2DDB3_9ACTN</name>
<proteinExistence type="predicted"/>
<dbReference type="Proteomes" id="UP001596470">
    <property type="component" value="Unassembled WGS sequence"/>
</dbReference>
<sequence length="271" mass="29282">MTMTTSSSSPQIHTSLDTDPPAPATAPPGPEALAQALQFETIPIDLLREHFTRWLVETLTQHRFPPAEGAPEAAVSPIPGAAPVAEPAAATGPARKPKRPSAGSRPPTRKREGPLADAIPPPLSSPPVPPPDSTPQPDPPASPEPQTGRPQYVRMGDKSVWLTKPMLRSRGWTEAAIRDFLPGPEALKPNPRFAVSGAPMPVWRPATVAKAESDPKWRAWLERSLNRRQTTLADLAETPDLEFRNRIELADQAIKECLAPPTLLESLEPAM</sequence>
<organism evidence="2 3">
    <name type="scientific">Glycomyces mayteni</name>
    <dbReference type="NCBI Taxonomy" id="543887"/>
    <lineage>
        <taxon>Bacteria</taxon>
        <taxon>Bacillati</taxon>
        <taxon>Actinomycetota</taxon>
        <taxon>Actinomycetes</taxon>
        <taxon>Glycomycetales</taxon>
        <taxon>Glycomycetaceae</taxon>
        <taxon>Glycomyces</taxon>
    </lineage>
</organism>
<evidence type="ECO:0000256" key="1">
    <source>
        <dbReference type="SAM" id="MobiDB-lite"/>
    </source>
</evidence>
<feature type="compositionally biased region" description="Pro residues" evidence="1">
    <location>
        <begin position="20"/>
        <end position="30"/>
    </location>
</feature>
<accession>A0ABW2DDB3</accession>
<feature type="compositionally biased region" description="Pro residues" evidence="1">
    <location>
        <begin position="119"/>
        <end position="143"/>
    </location>
</feature>
<gene>
    <name evidence="2" type="ORF">ACFQS3_20435</name>
</gene>
<evidence type="ECO:0000313" key="3">
    <source>
        <dbReference type="Proteomes" id="UP001596470"/>
    </source>
</evidence>
<dbReference type="EMBL" id="JBHSYS010000004">
    <property type="protein sequence ID" value="MFC6959568.1"/>
    <property type="molecule type" value="Genomic_DNA"/>
</dbReference>
<reference evidence="3" key="1">
    <citation type="journal article" date="2019" name="Int. J. Syst. Evol. Microbiol.">
        <title>The Global Catalogue of Microorganisms (GCM) 10K type strain sequencing project: providing services to taxonomists for standard genome sequencing and annotation.</title>
        <authorList>
            <consortium name="The Broad Institute Genomics Platform"/>
            <consortium name="The Broad Institute Genome Sequencing Center for Infectious Disease"/>
            <person name="Wu L."/>
            <person name="Ma J."/>
        </authorList>
    </citation>
    <scope>NUCLEOTIDE SEQUENCE [LARGE SCALE GENOMIC DNA]</scope>
    <source>
        <strain evidence="3">KACC 12634</strain>
    </source>
</reference>
<evidence type="ECO:0000313" key="2">
    <source>
        <dbReference type="EMBL" id="MFC6959568.1"/>
    </source>
</evidence>
<feature type="compositionally biased region" description="Polar residues" evidence="1">
    <location>
        <begin position="1"/>
        <end position="17"/>
    </location>
</feature>